<keyword evidence="2" id="KW-0496">Mitochondrion</keyword>
<sequence length="671" mass="76198">MKYSTSSSNKIKFNINSLYFSTIPSRFFASKSGKNTDGDLNQAIVDAAPLETSITTIQNDNELITTEAANDFSAVSYKDLCKVENLELGLKRTKSGVSPGLDGEVKANYTPGKLEKLAAELRTHNYKASPIKKVWIPKPDGSKRPLGISSQKDKIVQATLLNLLEPMLETVFLDSSMGFRPKRGTHNALHRIKRRWQNVTWLISIDISKYFDTIHHKLLLELVKPYCDQATLEIIGKLLKANYVDISNLSNALERSSMGTPQGSLLSPLLANIFLHELDTFVENELISKWNTGDERKFVSGYQNRKNLTTKQLKLLDQIDIEGVHEAVRAHKHNLWVNDGLGARDQYDPDFKRLHYVRYADDFLLGFTGSREEAEHIKTVVTEFLSNRLNLTVNEAKSAIYHSSDKNILFLGYYIRYLPPKRTLDKSKEDEGVRQTKMVAINQAQLRIPVQRLMQRLVDKGYATKRKNGTFRATSNRKFASFEDKLIVNRFSSVIRGLVNYYKPANQYSDLWSIVSMIRKSCALTLADKHKLKTAAKVYKKFGPNLKITNPLNPKDVVTLFYPDTLKTTNNFNLGKVWMNLSVVECDLIGGSYKSNVKTSAVCQFPGCKETEGLQEHHINHMRNLTKKGLHPYLKSLIAKKRKTVTLCKTHHNLQHSKTGKTLVKWHTEGS</sequence>
<dbReference type="EMBL" id="AB930144">
    <property type="protein sequence ID" value="BAP05428.1"/>
    <property type="molecule type" value="Genomic_DNA"/>
</dbReference>
<proteinExistence type="predicted"/>
<dbReference type="PROSITE" id="PS50878">
    <property type="entry name" value="RT_POL"/>
    <property type="match status" value="1"/>
</dbReference>
<evidence type="ECO:0000313" key="2">
    <source>
        <dbReference type="EMBL" id="BAP05428.1"/>
    </source>
</evidence>
<dbReference type="InterPro" id="IPR000477">
    <property type="entry name" value="RT_dom"/>
</dbReference>
<dbReference type="Pfam" id="PF00078">
    <property type="entry name" value="RVT_1"/>
    <property type="match status" value="2"/>
</dbReference>
<dbReference type="PANTHER" id="PTHR34047">
    <property type="entry name" value="NUCLEAR INTRON MATURASE 1, MITOCHONDRIAL-RELATED"/>
    <property type="match status" value="1"/>
</dbReference>
<dbReference type="GO" id="GO:0006397">
    <property type="term" value="P:mRNA processing"/>
    <property type="evidence" value="ECO:0007669"/>
    <property type="project" value="InterPro"/>
</dbReference>
<dbReference type="PANTHER" id="PTHR34047:SF2">
    <property type="entry name" value="NUCLEAR INTRON MATURASE 1, MITOCHONDRIAL"/>
    <property type="match status" value="1"/>
</dbReference>
<gene>
    <name evidence="2" type="primary">ORF627</name>
</gene>
<geneLocation type="mitochondrion" evidence="2"/>
<dbReference type="SUPFAM" id="SSF56672">
    <property type="entry name" value="DNA/RNA polymerases"/>
    <property type="match status" value="1"/>
</dbReference>
<accession>A0A068PEQ5</accession>
<dbReference type="GO" id="GO:0005739">
    <property type="term" value="C:mitochondrion"/>
    <property type="evidence" value="ECO:0007669"/>
    <property type="project" value="UniProtKB-ARBA"/>
</dbReference>
<dbReference type="CDD" id="cd01651">
    <property type="entry name" value="RT_G2_intron"/>
    <property type="match status" value="1"/>
</dbReference>
<dbReference type="Pfam" id="PF01348">
    <property type="entry name" value="Intron_maturas2"/>
    <property type="match status" value="1"/>
</dbReference>
<dbReference type="AlphaFoldDB" id="A0A068PEQ5"/>
<dbReference type="InterPro" id="IPR024937">
    <property type="entry name" value="Domain_X"/>
</dbReference>
<organism evidence="2">
    <name type="scientific">Chrysochromulina sp. NIES-1333</name>
    <dbReference type="NCBI Taxonomy" id="407208"/>
    <lineage>
        <taxon>Eukaryota</taxon>
        <taxon>Haptista</taxon>
        <taxon>Haptophyta</taxon>
        <taxon>Prymnesiophyceae</taxon>
        <taxon>Prymnesiales</taxon>
        <taxon>Chrysochromulinaceae</taxon>
        <taxon>Chrysochromulina</taxon>
    </lineage>
</organism>
<evidence type="ECO:0000259" key="1">
    <source>
        <dbReference type="PROSITE" id="PS50878"/>
    </source>
</evidence>
<dbReference type="Pfam" id="PF21368">
    <property type="entry name" value="AI2M-like_HNH"/>
    <property type="match status" value="1"/>
</dbReference>
<reference evidence="2" key="1">
    <citation type="journal article" date="2014" name="Mob. Genet. Elements">
        <title>An intronic open reading frame was released from one of group II introns in the mitochondrial genome of the haptophyte Chrysochromulina sp. NIES-1333.</title>
        <authorList>
            <person name="Nishimura Y."/>
            <person name="Kamikawa R."/>
            <person name="Hashimoto T."/>
            <person name="Inagaki Y."/>
        </authorList>
    </citation>
    <scope>NUCLEOTIDE SEQUENCE</scope>
    <source>
        <strain evidence="2">NIES-1333</strain>
    </source>
</reference>
<dbReference type="InterPro" id="IPR051083">
    <property type="entry name" value="GrpII_Intron_Splice-Mob/Def"/>
</dbReference>
<dbReference type="InterPro" id="IPR043502">
    <property type="entry name" value="DNA/RNA_pol_sf"/>
</dbReference>
<dbReference type="InterPro" id="IPR049030">
    <property type="entry name" value="AI2M-like_HNH"/>
</dbReference>
<feature type="domain" description="Reverse transcriptase" evidence="1">
    <location>
        <begin position="117"/>
        <end position="415"/>
    </location>
</feature>
<protein>
    <submittedName>
        <fullName evidence="2">Orf627</fullName>
    </submittedName>
</protein>
<name>A0A068PEQ5_9EUKA</name>